<dbReference type="RefSeq" id="WP_055117307.1">
    <property type="nucleotide sequence ID" value="NZ_CXWA01000004.1"/>
</dbReference>
<protein>
    <submittedName>
        <fullName evidence="2">Uncharacterized protein</fullName>
    </submittedName>
</protein>
<dbReference type="GeneID" id="97672117"/>
<dbReference type="STRING" id="311410.LA5095_03555"/>
<evidence type="ECO:0000313" key="3">
    <source>
        <dbReference type="Proteomes" id="UP000049983"/>
    </source>
</evidence>
<reference evidence="3" key="1">
    <citation type="submission" date="2015-07" db="EMBL/GenBank/DDBJ databases">
        <authorList>
            <person name="Rodrigo-Torres Lidia"/>
            <person name="Arahal R.David."/>
        </authorList>
    </citation>
    <scope>NUCLEOTIDE SEQUENCE [LARGE SCALE GENOMIC DNA]</scope>
    <source>
        <strain evidence="3">CECT 5096</strain>
    </source>
</reference>
<sequence>MMPVGAGPALPPPGASPRDQAVNALDTQVEDGEITTEEADAMLAALDAIHEDHKTADASDFAASPPSGEDIQARFDTMLSDQVETGALTQDLADQLSAMFENGDIGPPPPPPGGSTSENRGSDMDADMREIMNAILEETRNASPYAANGRTAFSGASPLLADFEV</sequence>
<evidence type="ECO:0000313" key="2">
    <source>
        <dbReference type="EMBL" id="CTQ76668.1"/>
    </source>
</evidence>
<dbReference type="Proteomes" id="UP000049983">
    <property type="component" value="Unassembled WGS sequence"/>
</dbReference>
<feature type="region of interest" description="Disordered" evidence="1">
    <location>
        <begin position="98"/>
        <end position="124"/>
    </location>
</feature>
<dbReference type="AlphaFoldDB" id="A0A0M7ANE7"/>
<proteinExistence type="predicted"/>
<dbReference type="EMBL" id="CXWC01000013">
    <property type="protein sequence ID" value="CTQ76668.1"/>
    <property type="molecule type" value="Genomic_DNA"/>
</dbReference>
<keyword evidence="3" id="KW-1185">Reference proteome</keyword>
<evidence type="ECO:0000256" key="1">
    <source>
        <dbReference type="SAM" id="MobiDB-lite"/>
    </source>
</evidence>
<feature type="region of interest" description="Disordered" evidence="1">
    <location>
        <begin position="1"/>
        <end position="20"/>
    </location>
</feature>
<name>A0A0M7ANE7_9HYPH</name>
<accession>A0A0M7ANE7</accession>
<organism evidence="2 3">
    <name type="scientific">Roseibium album</name>
    <dbReference type="NCBI Taxonomy" id="311410"/>
    <lineage>
        <taxon>Bacteria</taxon>
        <taxon>Pseudomonadati</taxon>
        <taxon>Pseudomonadota</taxon>
        <taxon>Alphaproteobacteria</taxon>
        <taxon>Hyphomicrobiales</taxon>
        <taxon>Stappiaceae</taxon>
        <taxon>Roseibium</taxon>
    </lineage>
</organism>
<gene>
    <name evidence="2" type="ORF">LA5096_04837</name>
</gene>